<keyword evidence="4" id="KW-1185">Reference proteome</keyword>
<keyword evidence="1" id="KW-0862">Zinc</keyword>
<dbReference type="STRING" id="1419482.SAMN05444266_111162"/>
<dbReference type="Pfam" id="PF04434">
    <property type="entry name" value="SWIM"/>
    <property type="match status" value="1"/>
</dbReference>
<evidence type="ECO:0000313" key="3">
    <source>
        <dbReference type="EMBL" id="SHM82109.1"/>
    </source>
</evidence>
<keyword evidence="1" id="KW-0479">Metal-binding</keyword>
<dbReference type="AlphaFoldDB" id="A0A1M7LVF2"/>
<dbReference type="RefSeq" id="WP_245805740.1">
    <property type="nucleotide sequence ID" value="NZ_FRBL01000011.1"/>
</dbReference>
<gene>
    <name evidence="3" type="ORF">SAMN05444266_111162</name>
</gene>
<name>A0A1M7LVF2_9BACT</name>
<dbReference type="EMBL" id="FRBL01000011">
    <property type="protein sequence ID" value="SHM82109.1"/>
    <property type="molecule type" value="Genomic_DNA"/>
</dbReference>
<dbReference type="Proteomes" id="UP000184420">
    <property type="component" value="Unassembled WGS sequence"/>
</dbReference>
<reference evidence="3 4" key="1">
    <citation type="submission" date="2016-11" db="EMBL/GenBank/DDBJ databases">
        <authorList>
            <person name="Jaros S."/>
            <person name="Januszkiewicz K."/>
            <person name="Wedrychowicz H."/>
        </authorList>
    </citation>
    <scope>NUCLEOTIDE SEQUENCE [LARGE SCALE GENOMIC DNA]</scope>
    <source>
        <strain evidence="3 4">DSM 27406</strain>
    </source>
</reference>
<organism evidence="3 4">
    <name type="scientific">Chitinophaga jiangningensis</name>
    <dbReference type="NCBI Taxonomy" id="1419482"/>
    <lineage>
        <taxon>Bacteria</taxon>
        <taxon>Pseudomonadati</taxon>
        <taxon>Bacteroidota</taxon>
        <taxon>Chitinophagia</taxon>
        <taxon>Chitinophagales</taxon>
        <taxon>Chitinophagaceae</taxon>
        <taxon>Chitinophaga</taxon>
    </lineage>
</organism>
<accession>A0A1M7LVF2</accession>
<sequence length="435" mass="49461">MMPITFTEQQVLDTAPDDASRKSGKDLANLLKWENTGRSEAALWGACKGSGSKPYQTQIDLQQLAFKCSCPSRKFPCKHGIGLLLLYSRSTDNIPATSSPAWVNEWLEKRQATQEKKAAAPVTTTSTAAKDPAIRASRVNDGISELLRWTKDMLRNGIIHLPEKNQQYWENTIRRLIDAQAPGLANMVRSLQDIPYYREGWQQPFLQQLLKLYTVIQGYLHLDQLPELLQQDIRQQCGFTINQEYLKSLPGITDTWQVLGKQTSEQDKLITERYWLYGESSGHTAMILQFYARQFATPAVTLQPGTAIKGTLVFFPSVKPLRALLKEYKLIQSPLHFHGLQNWTDVTDHQTTLCSSLPVYPEQLYTVQHLQLVQQQQQWCLMDNQRRLMALKPATTKLWKLLAITGGQPMPMAITGAGNFYEPIGVWPDEHYQAL</sequence>
<dbReference type="PROSITE" id="PS50966">
    <property type="entry name" value="ZF_SWIM"/>
    <property type="match status" value="1"/>
</dbReference>
<evidence type="ECO:0000256" key="1">
    <source>
        <dbReference type="PROSITE-ProRule" id="PRU00325"/>
    </source>
</evidence>
<proteinExistence type="predicted"/>
<protein>
    <submittedName>
        <fullName evidence="3">SWIM zinc finger</fullName>
    </submittedName>
</protein>
<evidence type="ECO:0000313" key="4">
    <source>
        <dbReference type="Proteomes" id="UP000184420"/>
    </source>
</evidence>
<feature type="domain" description="SWIM-type" evidence="2">
    <location>
        <begin position="55"/>
        <end position="88"/>
    </location>
</feature>
<dbReference type="GO" id="GO:0008270">
    <property type="term" value="F:zinc ion binding"/>
    <property type="evidence" value="ECO:0007669"/>
    <property type="project" value="UniProtKB-KW"/>
</dbReference>
<dbReference type="InterPro" id="IPR007527">
    <property type="entry name" value="Znf_SWIM"/>
</dbReference>
<evidence type="ECO:0000259" key="2">
    <source>
        <dbReference type="PROSITE" id="PS50966"/>
    </source>
</evidence>
<keyword evidence="1" id="KW-0863">Zinc-finger</keyword>